<gene>
    <name evidence="3" type="ORF">NAES01612_LOCUS20153</name>
</gene>
<keyword evidence="1" id="KW-0175">Coiled coil</keyword>
<name>A0A7S4US91_9EUKA</name>
<dbReference type="PANTHER" id="PTHR10555">
    <property type="entry name" value="SORTING NEXIN"/>
    <property type="match status" value="1"/>
</dbReference>
<dbReference type="Pfam" id="PF00787">
    <property type="entry name" value="PX"/>
    <property type="match status" value="1"/>
</dbReference>
<feature type="coiled-coil region" evidence="1">
    <location>
        <begin position="289"/>
        <end position="323"/>
    </location>
</feature>
<dbReference type="SUPFAM" id="SSF64268">
    <property type="entry name" value="PX domain"/>
    <property type="match status" value="1"/>
</dbReference>
<dbReference type="GO" id="GO:0035091">
    <property type="term" value="F:phosphatidylinositol binding"/>
    <property type="evidence" value="ECO:0007669"/>
    <property type="project" value="InterPro"/>
</dbReference>
<dbReference type="Gene3D" id="3.30.1520.10">
    <property type="entry name" value="Phox-like domain"/>
    <property type="match status" value="1"/>
</dbReference>
<dbReference type="InterPro" id="IPR036871">
    <property type="entry name" value="PX_dom_sf"/>
</dbReference>
<evidence type="ECO:0000313" key="3">
    <source>
        <dbReference type="EMBL" id="CAE2326197.1"/>
    </source>
</evidence>
<sequence length="378" mass="44176">MAVFQSEQQFMCRRSLRDFLYIRTHLEKKHTVAVIPPLPQYHRVTAKRLKVSLSLFLSRCLSHKDVSTDTDFLEFLYISEESLAKQIDHHFPSGLSGSMSTQVIESLTDQLEKSKRQISMMGPKEALKDDPYHQHFGEMHKKTDEFHAQMRVLKDIVVNYRNRVIESEKDFKREKAVFTNLALNEAELSNTLSARAKVSSQMAWITNGKYINDLENFEAEIDSYIHVSQRISKILYTRLDTVLRHHEVAKKMAHLRGEIEKLNKEKQEEKPKEEAGGFGFLVALTEKFSDDVDTRLAKTQAMLRDLEKENENMEEIMNAITKTFEGEVGLFNGWKTEDLPQFMKYYSEIKTTYHKQAFSVWNTFKKQFDEPVEEKESL</sequence>
<dbReference type="AlphaFoldDB" id="A0A7S4US91"/>
<dbReference type="InterPro" id="IPR001683">
    <property type="entry name" value="PX_dom"/>
</dbReference>
<reference evidence="3" key="1">
    <citation type="submission" date="2021-01" db="EMBL/GenBank/DDBJ databases">
        <authorList>
            <person name="Corre E."/>
            <person name="Pelletier E."/>
            <person name="Niang G."/>
            <person name="Scheremetjew M."/>
            <person name="Finn R."/>
            <person name="Kale V."/>
            <person name="Holt S."/>
            <person name="Cochrane G."/>
            <person name="Meng A."/>
            <person name="Brown T."/>
            <person name="Cohen L."/>
        </authorList>
    </citation>
    <scope>NUCLEOTIDE SEQUENCE</scope>
    <source>
        <strain evidence="3">SoJaBio B1-5/56/2</strain>
    </source>
</reference>
<dbReference type="Gene3D" id="1.20.1270.60">
    <property type="entry name" value="Arfaptin homology (AH) domain/BAR domain"/>
    <property type="match status" value="1"/>
</dbReference>
<dbReference type="GO" id="GO:0005768">
    <property type="term" value="C:endosome"/>
    <property type="evidence" value="ECO:0007669"/>
    <property type="project" value="TreeGrafter"/>
</dbReference>
<dbReference type="PANTHER" id="PTHR10555:SF170">
    <property type="entry name" value="FI18122P1"/>
    <property type="match status" value="1"/>
</dbReference>
<feature type="domain" description="PX" evidence="2">
    <location>
        <begin position="4"/>
        <end position="77"/>
    </location>
</feature>
<dbReference type="InterPro" id="IPR027267">
    <property type="entry name" value="AH/BAR_dom_sf"/>
</dbReference>
<accession>A0A7S4US91</accession>
<dbReference type="EMBL" id="HBKR01030715">
    <property type="protein sequence ID" value="CAE2326197.1"/>
    <property type="molecule type" value="Transcribed_RNA"/>
</dbReference>
<organism evidence="3">
    <name type="scientific">Paramoeba aestuarina</name>
    <dbReference type="NCBI Taxonomy" id="180227"/>
    <lineage>
        <taxon>Eukaryota</taxon>
        <taxon>Amoebozoa</taxon>
        <taxon>Discosea</taxon>
        <taxon>Flabellinia</taxon>
        <taxon>Dactylopodida</taxon>
        <taxon>Paramoebidae</taxon>
        <taxon>Paramoeba</taxon>
    </lineage>
</organism>
<proteinExistence type="predicted"/>
<evidence type="ECO:0000259" key="2">
    <source>
        <dbReference type="Pfam" id="PF00787"/>
    </source>
</evidence>
<protein>
    <recommendedName>
        <fullName evidence="2">PX domain-containing protein</fullName>
    </recommendedName>
</protein>
<evidence type="ECO:0000256" key="1">
    <source>
        <dbReference type="SAM" id="Coils"/>
    </source>
</evidence>